<organism evidence="1 2">
    <name type="scientific">Gossypium australe</name>
    <dbReference type="NCBI Taxonomy" id="47621"/>
    <lineage>
        <taxon>Eukaryota</taxon>
        <taxon>Viridiplantae</taxon>
        <taxon>Streptophyta</taxon>
        <taxon>Embryophyta</taxon>
        <taxon>Tracheophyta</taxon>
        <taxon>Spermatophyta</taxon>
        <taxon>Magnoliopsida</taxon>
        <taxon>eudicotyledons</taxon>
        <taxon>Gunneridae</taxon>
        <taxon>Pentapetalae</taxon>
        <taxon>rosids</taxon>
        <taxon>malvids</taxon>
        <taxon>Malvales</taxon>
        <taxon>Malvaceae</taxon>
        <taxon>Malvoideae</taxon>
        <taxon>Gossypium</taxon>
    </lineage>
</organism>
<name>A0A5B6XAQ8_9ROSI</name>
<evidence type="ECO:0000313" key="2">
    <source>
        <dbReference type="Proteomes" id="UP000325315"/>
    </source>
</evidence>
<sequence>MDPMTLSMSYQKMKILISSIKNEIFTDIEIHKQNILPSFIDLPNLSAPIYSADLCSRLRAFLGESRQKLFHSYITCWIEEKRHSLLDSCRLDKVKCSDIKTSQSTTPFIDDMYDQLTETLNEYEIIISRWPEFTIILENYADVLAPLKDGLAPKIIGKYVQKFTKGTALGVLLNSMKRNTFCTASQDRNQAEVWYPCTPPGGNAIPGASQ</sequence>
<dbReference type="EMBL" id="SMMG02000001">
    <property type="protein sequence ID" value="KAA3490726.1"/>
    <property type="molecule type" value="Genomic_DNA"/>
</dbReference>
<comment type="caution">
    <text evidence="1">The sequence shown here is derived from an EMBL/GenBank/DDBJ whole genome shotgun (WGS) entry which is preliminary data.</text>
</comment>
<dbReference type="PANTHER" id="PTHR31110:SF10">
    <property type="match status" value="1"/>
</dbReference>
<dbReference type="OrthoDB" id="1896158at2759"/>
<dbReference type="AlphaFoldDB" id="A0A5B6XAQ8"/>
<dbReference type="PANTHER" id="PTHR31110">
    <property type="entry name" value="PESTICIDAL CRYSTAL CRY8BA PROTEIN"/>
    <property type="match status" value="1"/>
</dbReference>
<keyword evidence="1" id="KW-0689">Ribosomal protein</keyword>
<dbReference type="Proteomes" id="UP000325315">
    <property type="component" value="Unassembled WGS sequence"/>
</dbReference>
<reference evidence="2" key="1">
    <citation type="journal article" date="2019" name="Plant Biotechnol. J.">
        <title>Genome sequencing of the Australian wild diploid species Gossypium australe highlights disease resistance and delayed gland morphogenesis.</title>
        <authorList>
            <person name="Cai Y."/>
            <person name="Cai X."/>
            <person name="Wang Q."/>
            <person name="Wang P."/>
            <person name="Zhang Y."/>
            <person name="Cai C."/>
            <person name="Xu Y."/>
            <person name="Wang K."/>
            <person name="Zhou Z."/>
            <person name="Wang C."/>
            <person name="Geng S."/>
            <person name="Li B."/>
            <person name="Dong Q."/>
            <person name="Hou Y."/>
            <person name="Wang H."/>
            <person name="Ai P."/>
            <person name="Liu Z."/>
            <person name="Yi F."/>
            <person name="Sun M."/>
            <person name="An G."/>
            <person name="Cheng J."/>
            <person name="Zhang Y."/>
            <person name="Shi Q."/>
            <person name="Xie Y."/>
            <person name="Shi X."/>
            <person name="Chang Y."/>
            <person name="Huang F."/>
            <person name="Chen Y."/>
            <person name="Hong S."/>
            <person name="Mi L."/>
            <person name="Sun Q."/>
            <person name="Zhang L."/>
            <person name="Zhou B."/>
            <person name="Peng R."/>
            <person name="Zhang X."/>
            <person name="Liu F."/>
        </authorList>
    </citation>
    <scope>NUCLEOTIDE SEQUENCE [LARGE SCALE GENOMIC DNA]</scope>
    <source>
        <strain evidence="2">cv. PA1801</strain>
    </source>
</reference>
<proteinExistence type="predicted"/>
<keyword evidence="1" id="KW-0687">Ribonucleoprotein</keyword>
<evidence type="ECO:0000313" key="1">
    <source>
        <dbReference type="EMBL" id="KAA3490726.1"/>
    </source>
</evidence>
<dbReference type="GO" id="GO:0005840">
    <property type="term" value="C:ribosome"/>
    <property type="evidence" value="ECO:0007669"/>
    <property type="project" value="UniProtKB-KW"/>
</dbReference>
<gene>
    <name evidence="1" type="ORF">EPI10_034165</name>
</gene>
<accession>A0A5B6XAQ8</accession>
<protein>
    <submittedName>
        <fullName evidence="1">Ribosomal protein L10 family protein isoform 2</fullName>
    </submittedName>
</protein>
<keyword evidence="2" id="KW-1185">Reference proteome</keyword>